<dbReference type="GO" id="GO:0008156">
    <property type="term" value="P:negative regulation of DNA replication"/>
    <property type="evidence" value="ECO:0007669"/>
    <property type="project" value="UniProtKB-UniRule"/>
</dbReference>
<evidence type="ECO:0000256" key="4">
    <source>
        <dbReference type="ARBA" id="ARBA00022833"/>
    </source>
</evidence>
<feature type="compositionally biased region" description="Basic and acidic residues" evidence="7">
    <location>
        <begin position="54"/>
        <end position="66"/>
    </location>
</feature>
<keyword evidence="3 6" id="KW-0479">Metal-binding</keyword>
<dbReference type="HAMAP" id="MF_01159">
    <property type="entry name" value="YabA"/>
    <property type="match status" value="1"/>
</dbReference>
<dbReference type="PIRSF" id="PIRSF021439">
    <property type="entry name" value="DUF972"/>
    <property type="match status" value="1"/>
</dbReference>
<dbReference type="GO" id="GO:0008270">
    <property type="term" value="F:zinc ion binding"/>
    <property type="evidence" value="ECO:0007669"/>
    <property type="project" value="UniProtKB-UniRule"/>
</dbReference>
<feature type="region of interest" description="Disordered" evidence="7">
    <location>
        <begin position="54"/>
        <end position="75"/>
    </location>
</feature>
<dbReference type="GO" id="GO:0043590">
    <property type="term" value="C:bacterial nucleoid"/>
    <property type="evidence" value="ECO:0007669"/>
    <property type="project" value="UniProtKB-UniRule"/>
</dbReference>
<evidence type="ECO:0000256" key="2">
    <source>
        <dbReference type="ARBA" id="ARBA00022705"/>
    </source>
</evidence>
<reference evidence="8 9" key="1">
    <citation type="submission" date="2017-09" db="EMBL/GenBank/DDBJ databases">
        <title>Bacterial strain isolated from the female urinary microbiota.</title>
        <authorList>
            <person name="Thomas-White K."/>
            <person name="Kumar N."/>
            <person name="Forster S."/>
            <person name="Putonti C."/>
            <person name="Lawley T."/>
            <person name="Wolfe A.J."/>
        </authorList>
    </citation>
    <scope>NUCLEOTIDE SEQUENCE [LARGE SCALE GENOMIC DNA]</scope>
    <source>
        <strain evidence="8 9">UMB0834</strain>
    </source>
</reference>
<keyword evidence="4 6" id="KW-0862">Zinc</keyword>
<evidence type="ECO:0000256" key="5">
    <source>
        <dbReference type="ARBA" id="ARBA00022880"/>
    </source>
</evidence>
<sequence length="112" mass="13081">MNRTEIFERLTWLEKNVESINQNMSELKTLAVELVEENVALQIENENLQTLIEKNESAKDTDVEQRKPKKPLRSKDNLAMLYKEGFHICNGELFGKHRKGEDCLFCLKVLDD</sequence>
<dbReference type="RefSeq" id="WP_049405774.1">
    <property type="nucleotide sequence ID" value="NZ_CP066062.1"/>
</dbReference>
<comment type="subcellular location">
    <subcellularLocation>
        <location evidence="6">Cytoplasm</location>
        <location evidence="6">Nucleoid</location>
    </subcellularLocation>
    <text evidence="6">Localizes in tight foci, which correspond to the replisome at mid-cell throughout the cell cycle.</text>
</comment>
<comment type="function">
    <text evidence="6">Involved in control of chromosome replication initiation. Inhibits the cooperative binding of DnaA to the oriC region, thus negatively regulating initiation of chromosome replication. Inhibits the ability of DnaA-ATP to form a helix on DNA; does not disassemble preformed DnaA-DNA helices. Decreases the residence time of DnaA on the chromosome at its binding sites (oriC, replication forks and promoter-binding sites). Tethers DnaA to the replication machinery via the DNA polymerase beta sliding clamp subunit (dnaN). Associates with oriC and other DnaA targets on the chromosome in a DnaA-dependent manner.</text>
</comment>
<accession>A0A2K4DUP9</accession>
<feature type="binding site" evidence="6">
    <location>
        <position position="103"/>
    </location>
    <ligand>
        <name>Zn(2+)</name>
        <dbReference type="ChEBI" id="CHEBI:29105"/>
    </ligand>
</feature>
<dbReference type="Pfam" id="PF06156">
    <property type="entry name" value="YabA"/>
    <property type="match status" value="1"/>
</dbReference>
<dbReference type="AlphaFoldDB" id="A0A2K4DUP9"/>
<evidence type="ECO:0000313" key="8">
    <source>
        <dbReference type="EMBL" id="PMC17065.1"/>
    </source>
</evidence>
<comment type="similarity">
    <text evidence="6">Belongs to the YabA family.</text>
</comment>
<keyword evidence="2 6" id="KW-0235">DNA replication</keyword>
<gene>
    <name evidence="6" type="primary">yabA</name>
    <name evidence="8" type="ORF">CJ235_11625</name>
</gene>
<evidence type="ECO:0000256" key="3">
    <source>
        <dbReference type="ARBA" id="ARBA00022723"/>
    </source>
</evidence>
<evidence type="ECO:0000256" key="7">
    <source>
        <dbReference type="SAM" id="MobiDB-lite"/>
    </source>
</evidence>
<name>A0A2K4DUP9_9STAP</name>
<dbReference type="NCBIfam" id="NF009641">
    <property type="entry name" value="PRK13169.1-2"/>
    <property type="match status" value="1"/>
</dbReference>
<evidence type="ECO:0000256" key="1">
    <source>
        <dbReference type="ARBA" id="ARBA00022490"/>
    </source>
</evidence>
<feature type="binding site" evidence="6">
    <location>
        <position position="106"/>
    </location>
    <ligand>
        <name>Zn(2+)</name>
        <dbReference type="ChEBI" id="CHEBI:29105"/>
    </ligand>
</feature>
<comment type="cofactor">
    <cofactor evidence="6">
        <name>Zn(2+)</name>
        <dbReference type="ChEBI" id="CHEBI:29105"/>
    </cofactor>
    <text evidence="6">Binds 1 zinc ion per subunit.</text>
</comment>
<comment type="caution">
    <text evidence="8">The sequence shown here is derived from an EMBL/GenBank/DDBJ whole genome shotgun (WGS) entry which is preliminary data.</text>
</comment>
<protein>
    <recommendedName>
        <fullName evidence="6">Replication initiation control protein YabA</fullName>
    </recommendedName>
</protein>
<feature type="binding site" evidence="6">
    <location>
        <position position="89"/>
    </location>
    <ligand>
        <name>Zn(2+)</name>
        <dbReference type="ChEBI" id="CHEBI:29105"/>
    </ligand>
</feature>
<dbReference type="EMBL" id="PNGG01000009">
    <property type="protein sequence ID" value="PMC17065.1"/>
    <property type="molecule type" value="Genomic_DNA"/>
</dbReference>
<organism evidence="8 9">
    <name type="scientific">Staphylococcus pettenkoferi</name>
    <dbReference type="NCBI Taxonomy" id="170573"/>
    <lineage>
        <taxon>Bacteria</taxon>
        <taxon>Bacillati</taxon>
        <taxon>Bacillota</taxon>
        <taxon>Bacilli</taxon>
        <taxon>Bacillales</taxon>
        <taxon>Staphylococcaceae</taxon>
        <taxon>Staphylococcus</taxon>
    </lineage>
</organism>
<dbReference type="STRING" id="170573.GCA_001076995_00639"/>
<proteinExistence type="inferred from homology"/>
<dbReference type="Proteomes" id="UP000235748">
    <property type="component" value="Unassembled WGS sequence"/>
</dbReference>
<dbReference type="InterPro" id="IPR010377">
    <property type="entry name" value="YabA"/>
</dbReference>
<evidence type="ECO:0000256" key="6">
    <source>
        <dbReference type="HAMAP-Rule" id="MF_01159"/>
    </source>
</evidence>
<keyword evidence="1 6" id="KW-0963">Cytoplasm</keyword>
<dbReference type="GO" id="GO:0006260">
    <property type="term" value="P:DNA replication"/>
    <property type="evidence" value="ECO:0007669"/>
    <property type="project" value="UniProtKB-KW"/>
</dbReference>
<comment type="subunit">
    <text evidence="6">Homotetramer. Interacts with both DnaA and DnaN, acting as a bridge between these two proteins.</text>
</comment>
<evidence type="ECO:0000313" key="9">
    <source>
        <dbReference type="Proteomes" id="UP000235748"/>
    </source>
</evidence>
<keyword evidence="5 6" id="KW-0236">DNA replication inhibitor</keyword>
<feature type="binding site" evidence="6">
    <location>
        <position position="87"/>
    </location>
    <ligand>
        <name>Zn(2+)</name>
        <dbReference type="ChEBI" id="CHEBI:29105"/>
    </ligand>
</feature>